<dbReference type="RefSeq" id="WP_144198187.1">
    <property type="nucleotide sequence ID" value="NZ_CP097331.1"/>
</dbReference>
<feature type="domain" description="Aldehyde dehydrogenase" evidence="3">
    <location>
        <begin position="28"/>
        <end position="486"/>
    </location>
</feature>
<dbReference type="Gene3D" id="3.40.309.10">
    <property type="entry name" value="Aldehyde Dehydrogenase, Chain A, domain 2"/>
    <property type="match status" value="1"/>
</dbReference>
<dbReference type="SUPFAM" id="SSF53720">
    <property type="entry name" value="ALDH-like"/>
    <property type="match status" value="1"/>
</dbReference>
<evidence type="ECO:0000313" key="4">
    <source>
        <dbReference type="EMBL" id="TSP12034.1"/>
    </source>
</evidence>
<dbReference type="Gene3D" id="3.40.605.10">
    <property type="entry name" value="Aldehyde Dehydrogenase, Chain A, domain 1"/>
    <property type="match status" value="1"/>
</dbReference>
<dbReference type="InterPro" id="IPR016161">
    <property type="entry name" value="Ald_DH/histidinol_DH"/>
</dbReference>
<dbReference type="InterPro" id="IPR016160">
    <property type="entry name" value="Ald_DH_CS_CYS"/>
</dbReference>
<keyword evidence="6" id="KW-1185">Reference proteome</keyword>
<dbReference type="PROSITE" id="PS00070">
    <property type="entry name" value="ALDEHYDE_DEHYDR_CYS"/>
    <property type="match status" value="1"/>
</dbReference>
<name>A0AAE9L2V8_9BURK</name>
<dbReference type="Proteomes" id="UP000318943">
    <property type="component" value="Unassembled WGS sequence"/>
</dbReference>
<evidence type="ECO:0000313" key="6">
    <source>
        <dbReference type="Proteomes" id="UP000318943"/>
    </source>
</evidence>
<dbReference type="InterPro" id="IPR050740">
    <property type="entry name" value="Aldehyde_DH_Superfamily"/>
</dbReference>
<dbReference type="InterPro" id="IPR016163">
    <property type="entry name" value="Ald_DH_C"/>
</dbReference>
<organism evidence="5 7">
    <name type="scientific">Cupriavidus campinensis</name>
    <dbReference type="NCBI Taxonomy" id="151783"/>
    <lineage>
        <taxon>Bacteria</taxon>
        <taxon>Pseudomonadati</taxon>
        <taxon>Pseudomonadota</taxon>
        <taxon>Betaproteobacteria</taxon>
        <taxon>Burkholderiales</taxon>
        <taxon>Burkholderiaceae</taxon>
        <taxon>Cupriavidus</taxon>
    </lineage>
</organism>
<evidence type="ECO:0000313" key="5">
    <source>
        <dbReference type="EMBL" id="URF06312.1"/>
    </source>
</evidence>
<reference evidence="5" key="2">
    <citation type="journal article" date="2022" name="Microbiol. Resour. Announc.">
        <title>Genome Sequence of Cupriavidus campinensis Strain G5, a Member of a Bacterial Consortium Capable of Polyethylene Degradation.</title>
        <authorList>
            <person name="Schneider B."/>
            <person name="Pfeiffer F."/>
            <person name="Dyall-Smith M."/>
            <person name="Kunte H.J."/>
        </authorList>
    </citation>
    <scope>NUCLEOTIDE SEQUENCE</scope>
    <source>
        <strain evidence="5">G5</strain>
    </source>
</reference>
<evidence type="ECO:0000256" key="2">
    <source>
        <dbReference type="ARBA" id="ARBA00023002"/>
    </source>
</evidence>
<dbReference type="Proteomes" id="UP001056132">
    <property type="component" value="Chromosome 2"/>
</dbReference>
<accession>A0AAE9L2V8</accession>
<dbReference type="EMBL" id="VCIZ01000007">
    <property type="protein sequence ID" value="TSP12034.1"/>
    <property type="molecule type" value="Genomic_DNA"/>
</dbReference>
<dbReference type="FunFam" id="3.40.309.10:FF:000009">
    <property type="entry name" value="Aldehyde dehydrogenase A"/>
    <property type="match status" value="1"/>
</dbReference>
<evidence type="ECO:0000256" key="1">
    <source>
        <dbReference type="ARBA" id="ARBA00009986"/>
    </source>
</evidence>
<evidence type="ECO:0000313" key="7">
    <source>
        <dbReference type="Proteomes" id="UP001056132"/>
    </source>
</evidence>
<protein>
    <submittedName>
        <fullName evidence="5">NAD-dependent succinate-semialdehyde dehydrogenase</fullName>
    </submittedName>
</protein>
<reference evidence="5" key="3">
    <citation type="submission" date="2022-05" db="EMBL/GenBank/DDBJ databases">
        <authorList>
            <person name="Kunte H.-J."/>
        </authorList>
    </citation>
    <scope>NUCLEOTIDE SEQUENCE</scope>
    <source>
        <strain evidence="5">G5</strain>
    </source>
</reference>
<evidence type="ECO:0000259" key="3">
    <source>
        <dbReference type="Pfam" id="PF00171"/>
    </source>
</evidence>
<comment type="similarity">
    <text evidence="1">Belongs to the aldehyde dehydrogenase family.</text>
</comment>
<dbReference type="InterPro" id="IPR015590">
    <property type="entry name" value="Aldehyde_DH_dom"/>
</dbReference>
<dbReference type="Pfam" id="PF00171">
    <property type="entry name" value="Aldedh"/>
    <property type="match status" value="1"/>
</dbReference>
<keyword evidence="2" id="KW-0560">Oxidoreductase</keyword>
<dbReference type="AlphaFoldDB" id="A0AAE9L2V8"/>
<dbReference type="GO" id="GO:0016620">
    <property type="term" value="F:oxidoreductase activity, acting on the aldehyde or oxo group of donors, NAD or NADP as acceptor"/>
    <property type="evidence" value="ECO:0007669"/>
    <property type="project" value="InterPro"/>
</dbReference>
<reference evidence="4 6" key="1">
    <citation type="submission" date="2019-05" db="EMBL/GenBank/DDBJ databases">
        <title>Whole genome sequence analysis of Cupriavidus campinensis S14E4C strain.</title>
        <authorList>
            <person name="Abbaszade G."/>
            <person name="Szabo A."/>
            <person name="Toumi M."/>
            <person name="Toth E."/>
        </authorList>
    </citation>
    <scope>NUCLEOTIDE SEQUENCE [LARGE SCALE GENOMIC DNA]</scope>
    <source>
        <strain evidence="4 6">S14E4C</strain>
    </source>
</reference>
<proteinExistence type="inferred from homology"/>
<dbReference type="KEGG" id="ccam:M5D45_24685"/>
<dbReference type="EMBL" id="CP097331">
    <property type="protein sequence ID" value="URF06312.1"/>
    <property type="molecule type" value="Genomic_DNA"/>
</dbReference>
<gene>
    <name evidence="4" type="ORF">FGG12_13510</name>
    <name evidence="5" type="ORF">M5D45_24685</name>
</gene>
<dbReference type="CDD" id="cd07103">
    <property type="entry name" value="ALDH_F5_SSADH_GabD"/>
    <property type="match status" value="1"/>
</dbReference>
<dbReference type="PANTHER" id="PTHR43353">
    <property type="entry name" value="SUCCINATE-SEMIALDEHYDE DEHYDROGENASE, MITOCHONDRIAL"/>
    <property type="match status" value="1"/>
</dbReference>
<sequence>MTTTPHQTSREGLPPYRELSLYIDGTFISAQDRQTIDVLNPASSEVLGKLPVATTADLDHALASAERAFQSWRKSSPLDRSAILRRVATLARERAHDIARDLTRDQGKPLEEALSEILRCAEHAEWHAEECRRIYGRVIPPREPGIRQMVVREPVGVCAAFTPWNFPFNQAIRKISAAVGAGCAMVLKGPEDAPSAVVALAHLFHDAGLPPGVLNVVWGDPPTISAHLIASPVVRKVSFTGSVPVGKQLAAMAGTYMKRVSMELGGHSPVIVFDDADVAQAAQTLARFKLRNAGQVCIAPTRFYVHAKVYDRFVAQFTETMASVRVGDGLDPTTEMGPLAHGRRVEAMADFLDDARKLGGEVTFGGNRIGTDGFFFEPTVVAGLPDTARLMVEEPFGPVAPIVRFHATDDVIQRANSLPYGLAAYVFTNSLQTATTVADALEAGMVAINQFGISLAETPFGGVKDSGMGSEGGAETFDGYLVTKFITQR</sequence>
<dbReference type="FunFam" id="3.40.605.10:FF:000033">
    <property type="entry name" value="NAD-dependent succinate-semialdehyde dehydrogenase"/>
    <property type="match status" value="1"/>
</dbReference>
<dbReference type="PANTHER" id="PTHR43353:SF5">
    <property type="entry name" value="SUCCINATE-SEMIALDEHYDE DEHYDROGENASE, MITOCHONDRIAL"/>
    <property type="match status" value="1"/>
</dbReference>
<dbReference type="InterPro" id="IPR016162">
    <property type="entry name" value="Ald_DH_N"/>
</dbReference>